<gene>
    <name evidence="3" type="ORF">FL583_38540</name>
</gene>
<evidence type="ECO:0000259" key="2">
    <source>
        <dbReference type="Pfam" id="PF08327"/>
    </source>
</evidence>
<keyword evidence="4" id="KW-1185">Reference proteome</keyword>
<evidence type="ECO:0000313" key="3">
    <source>
        <dbReference type="EMBL" id="TQS39724.1"/>
    </source>
</evidence>
<name>A0A545AEH7_9ACTN</name>
<sequence length="274" mass="30023">MKVRSRSSRRAYVFPMPPSSHAYMLDKEYNLTGMKLTRSGDRHQIRMERRFAHPRGRVWRALTSPDELTHWFPADVTFGDERALTFTFRDAEAPPSGGEVRACEPEHLFEFSWQGEILRWELAPDGPGCLLTFTHTFDDGPGAASFATGWTSCLDTLDATLSGTTAPAGWSAQLHDRLLDDFGLRDGVTEALPGGGWRVRFVRQLTQPVDVVRTILDGRPPAAGDWQLTPGPGGARATVTVTGSGTSIDEAYADARRALDALAATVTSYSRGPA</sequence>
<dbReference type="Proteomes" id="UP000317982">
    <property type="component" value="Unassembled WGS sequence"/>
</dbReference>
<dbReference type="InterPro" id="IPR013538">
    <property type="entry name" value="ASHA1/2-like_C"/>
</dbReference>
<evidence type="ECO:0000313" key="4">
    <source>
        <dbReference type="Proteomes" id="UP000317982"/>
    </source>
</evidence>
<organism evidence="3 4">
    <name type="scientific">Cryptosporangium phraense</name>
    <dbReference type="NCBI Taxonomy" id="2593070"/>
    <lineage>
        <taxon>Bacteria</taxon>
        <taxon>Bacillati</taxon>
        <taxon>Actinomycetota</taxon>
        <taxon>Actinomycetes</taxon>
        <taxon>Cryptosporangiales</taxon>
        <taxon>Cryptosporangiaceae</taxon>
        <taxon>Cryptosporangium</taxon>
    </lineage>
</organism>
<dbReference type="InParanoid" id="A0A545AEH7"/>
<dbReference type="CDD" id="cd08899">
    <property type="entry name" value="SRPBCC_CalC_Aha1-like_6"/>
    <property type="match status" value="1"/>
</dbReference>
<feature type="domain" description="Activator of Hsp90 ATPase homologue 1/2-like C-terminal" evidence="2">
    <location>
        <begin position="53"/>
        <end position="161"/>
    </location>
</feature>
<reference evidence="3 4" key="1">
    <citation type="submission" date="2019-07" db="EMBL/GenBank/DDBJ databases">
        <title>Cryptosporangium phraense sp. nov., isolated from plant litter.</title>
        <authorList>
            <person name="Suriyachadkun C."/>
        </authorList>
    </citation>
    <scope>NUCLEOTIDE SEQUENCE [LARGE SCALE GENOMIC DNA]</scope>
    <source>
        <strain evidence="3 4">A-T 5661</strain>
    </source>
</reference>
<evidence type="ECO:0000256" key="1">
    <source>
        <dbReference type="ARBA" id="ARBA00006817"/>
    </source>
</evidence>
<dbReference type="Gene3D" id="3.30.530.20">
    <property type="match status" value="1"/>
</dbReference>
<dbReference type="EMBL" id="VIRS01000059">
    <property type="protein sequence ID" value="TQS39724.1"/>
    <property type="molecule type" value="Genomic_DNA"/>
</dbReference>
<dbReference type="InterPro" id="IPR023393">
    <property type="entry name" value="START-like_dom_sf"/>
</dbReference>
<accession>A0A545AEH7</accession>
<comment type="caution">
    <text evidence="3">The sequence shown here is derived from an EMBL/GenBank/DDBJ whole genome shotgun (WGS) entry which is preliminary data.</text>
</comment>
<dbReference type="Pfam" id="PF08327">
    <property type="entry name" value="AHSA1"/>
    <property type="match status" value="1"/>
</dbReference>
<dbReference type="OrthoDB" id="9803476at2"/>
<comment type="similarity">
    <text evidence="1">Belongs to the AHA1 family.</text>
</comment>
<dbReference type="AlphaFoldDB" id="A0A545AEH7"/>
<dbReference type="SUPFAM" id="SSF55961">
    <property type="entry name" value="Bet v1-like"/>
    <property type="match status" value="1"/>
</dbReference>
<proteinExistence type="inferred from homology"/>
<protein>
    <submittedName>
        <fullName evidence="3">SRPBCC family protein</fullName>
    </submittedName>
</protein>